<feature type="compositionally biased region" description="Basic residues" evidence="1">
    <location>
        <begin position="1"/>
        <end position="15"/>
    </location>
</feature>
<dbReference type="Gene3D" id="3.40.50.1010">
    <property type="entry name" value="5'-nuclease"/>
    <property type="match status" value="1"/>
</dbReference>
<name>A0A2H3J3T1_WOLCO</name>
<feature type="region of interest" description="Disordered" evidence="1">
    <location>
        <begin position="1"/>
        <end position="67"/>
    </location>
</feature>
<dbReference type="OrthoDB" id="3269001at2759"/>
<protein>
    <submittedName>
        <fullName evidence="2">Uncharacterized protein</fullName>
    </submittedName>
</protein>
<keyword evidence="3" id="KW-1185">Reference proteome</keyword>
<organism evidence="2 3">
    <name type="scientific">Wolfiporia cocos (strain MD-104)</name>
    <name type="common">Brown rot fungus</name>
    <dbReference type="NCBI Taxonomy" id="742152"/>
    <lineage>
        <taxon>Eukaryota</taxon>
        <taxon>Fungi</taxon>
        <taxon>Dikarya</taxon>
        <taxon>Basidiomycota</taxon>
        <taxon>Agaricomycotina</taxon>
        <taxon>Agaricomycetes</taxon>
        <taxon>Polyporales</taxon>
        <taxon>Phaeolaceae</taxon>
        <taxon>Wolfiporia</taxon>
    </lineage>
</organism>
<feature type="compositionally biased region" description="Low complexity" evidence="1">
    <location>
        <begin position="24"/>
        <end position="35"/>
    </location>
</feature>
<accession>A0A2H3J3T1</accession>
<evidence type="ECO:0000313" key="2">
    <source>
        <dbReference type="EMBL" id="PCH34433.1"/>
    </source>
</evidence>
<gene>
    <name evidence="2" type="ORF">WOLCODRAFT_148486</name>
</gene>
<dbReference type="Proteomes" id="UP000218811">
    <property type="component" value="Unassembled WGS sequence"/>
</dbReference>
<proteinExistence type="predicted"/>
<evidence type="ECO:0000313" key="3">
    <source>
        <dbReference type="Proteomes" id="UP000218811"/>
    </source>
</evidence>
<reference evidence="2 3" key="1">
    <citation type="journal article" date="2012" name="Science">
        <title>The Paleozoic origin of enzymatic lignin decomposition reconstructed from 31 fungal genomes.</title>
        <authorList>
            <person name="Floudas D."/>
            <person name="Binder M."/>
            <person name="Riley R."/>
            <person name="Barry K."/>
            <person name="Blanchette R.A."/>
            <person name="Henrissat B."/>
            <person name="Martinez A.T."/>
            <person name="Otillar R."/>
            <person name="Spatafora J.W."/>
            <person name="Yadav J.S."/>
            <person name="Aerts A."/>
            <person name="Benoit I."/>
            <person name="Boyd A."/>
            <person name="Carlson A."/>
            <person name="Copeland A."/>
            <person name="Coutinho P.M."/>
            <person name="de Vries R.P."/>
            <person name="Ferreira P."/>
            <person name="Findley K."/>
            <person name="Foster B."/>
            <person name="Gaskell J."/>
            <person name="Glotzer D."/>
            <person name="Gorecki P."/>
            <person name="Heitman J."/>
            <person name="Hesse C."/>
            <person name="Hori C."/>
            <person name="Igarashi K."/>
            <person name="Jurgens J.A."/>
            <person name="Kallen N."/>
            <person name="Kersten P."/>
            <person name="Kohler A."/>
            <person name="Kuees U."/>
            <person name="Kumar T.K.A."/>
            <person name="Kuo A."/>
            <person name="LaButti K."/>
            <person name="Larrondo L.F."/>
            <person name="Lindquist E."/>
            <person name="Ling A."/>
            <person name="Lombard V."/>
            <person name="Lucas S."/>
            <person name="Lundell T."/>
            <person name="Martin R."/>
            <person name="McLaughlin D.J."/>
            <person name="Morgenstern I."/>
            <person name="Morin E."/>
            <person name="Murat C."/>
            <person name="Nagy L.G."/>
            <person name="Nolan M."/>
            <person name="Ohm R.A."/>
            <person name="Patyshakuliyeva A."/>
            <person name="Rokas A."/>
            <person name="Ruiz-Duenas F.J."/>
            <person name="Sabat G."/>
            <person name="Salamov A."/>
            <person name="Samejima M."/>
            <person name="Schmutz J."/>
            <person name="Slot J.C."/>
            <person name="St John F."/>
            <person name="Stenlid J."/>
            <person name="Sun H."/>
            <person name="Sun S."/>
            <person name="Syed K."/>
            <person name="Tsang A."/>
            <person name="Wiebenga A."/>
            <person name="Young D."/>
            <person name="Pisabarro A."/>
            <person name="Eastwood D.C."/>
            <person name="Martin F."/>
            <person name="Cullen D."/>
            <person name="Grigoriev I.V."/>
            <person name="Hibbett D.S."/>
        </authorList>
    </citation>
    <scope>NUCLEOTIDE SEQUENCE [LARGE SCALE GENOMIC DNA]</scope>
    <source>
        <strain evidence="2 3">MD-104</strain>
    </source>
</reference>
<dbReference type="EMBL" id="KB467831">
    <property type="protein sequence ID" value="PCH34433.1"/>
    <property type="molecule type" value="Genomic_DNA"/>
</dbReference>
<evidence type="ECO:0000256" key="1">
    <source>
        <dbReference type="SAM" id="MobiDB-lite"/>
    </source>
</evidence>
<dbReference type="STRING" id="742152.A0A2H3J3T1"/>
<sequence length="678" mass="78401">MAHVRPPVRPKRKIRKAEDGQPVASTSRAAAATTSHRSRKRRRSTSSSSIIDLTNEPEEANEKRAEPSVYKWEWDEDMKRNTSFLLHEDWLLSMVMQLKSMEISSDTALKGRQDELITHVYREMEWLEAYCQAEWNRQKRVHAGDQQQPVQEEINTGKNYAFPARTYLHQEMKSWMAQLLSRPGMEKIMDTDVWDASLFPSFRGPDGSSAWVNVPLGEGRYLFSLSVDSFNPFYNKEVKQQEHRRLAEQWKSKTSVKVCQETFDKNGVWWSELLRLPYWDPILFTVIDTMHNQYLGLLKTHCRDVWGMKEDMNDGDGIYNSKHKVPARPPDADMLQGLTYLHRGTPRELSLCKKAVLWHLAFIYNLRWSNKKKVILKTLLDWNAAFEWNEINPDQSLDRMDIFNDRCGDTKLDTASIQTLPPVLEDRTGDRDTMTAVLGCETLRQIHVDLARTKLPSWINPAPANLGTSEQGKLHADQWLTACMINFPITLIRLWGVESAMSRKRDAAKATLEYITSHLHVHQKSMKVQTLKGNYLTNLTVHTELVNFDGDEGSWKWNMDDLILHAAILPDCAIYSNYLWVLISICYARLVARRVFLPVQPQQYPIILGFDLDKSMKVQTSKGNYLTNLAVRTELVDFDGDEGSWEQNMDDLILHAAILPDPYWLRSYWDTGMPLGCM</sequence>
<dbReference type="AlphaFoldDB" id="A0A2H3J3T1"/>